<accession>A0A9X2REC4</accession>
<dbReference type="PROSITE" id="PS51257">
    <property type="entry name" value="PROKAR_LIPOPROTEIN"/>
    <property type="match status" value="1"/>
</dbReference>
<name>A0A9X2REC4_9BACT</name>
<sequence>MIKKGLFIFASLFIVAGCDVSNSDSKEIVEIERLDSFYRFNDVYPTSYIFNTQYRWELFWKANTGDGSIYDNDGTDIELPVIDFENKTLIGVFYDRLGQMHQPKDPKVYYSGSRLVIDLDSLTHTNNRDATWIPYLLFTVDKTDTDIEFVGNTPDN</sequence>
<keyword evidence="2" id="KW-1185">Reference proteome</keyword>
<dbReference type="EMBL" id="JANDBC010000001">
    <property type="protein sequence ID" value="MCP9290158.1"/>
    <property type="molecule type" value="Genomic_DNA"/>
</dbReference>
<proteinExistence type="predicted"/>
<organism evidence="1 2">
    <name type="scientific">Gracilimonas sediminicola</name>
    <dbReference type="NCBI Taxonomy" id="2952158"/>
    <lineage>
        <taxon>Bacteria</taxon>
        <taxon>Pseudomonadati</taxon>
        <taxon>Balneolota</taxon>
        <taxon>Balneolia</taxon>
        <taxon>Balneolales</taxon>
        <taxon>Balneolaceae</taxon>
        <taxon>Gracilimonas</taxon>
    </lineage>
</organism>
<dbReference type="RefSeq" id="WP_255131982.1">
    <property type="nucleotide sequence ID" value="NZ_JANDBC010000001.1"/>
</dbReference>
<dbReference type="Proteomes" id="UP001139125">
    <property type="component" value="Unassembled WGS sequence"/>
</dbReference>
<evidence type="ECO:0000313" key="2">
    <source>
        <dbReference type="Proteomes" id="UP001139125"/>
    </source>
</evidence>
<protein>
    <submittedName>
        <fullName evidence="1">Uncharacterized protein</fullName>
    </submittedName>
</protein>
<reference evidence="1" key="1">
    <citation type="submission" date="2022-06" db="EMBL/GenBank/DDBJ databases">
        <title>Gracilimonas sp. CAU 1638 isolated from sea sediment.</title>
        <authorList>
            <person name="Kim W."/>
        </authorList>
    </citation>
    <scope>NUCLEOTIDE SEQUENCE</scope>
    <source>
        <strain evidence="1">CAU 1638</strain>
    </source>
</reference>
<comment type="caution">
    <text evidence="1">The sequence shown here is derived from an EMBL/GenBank/DDBJ whole genome shotgun (WGS) entry which is preliminary data.</text>
</comment>
<evidence type="ECO:0000313" key="1">
    <source>
        <dbReference type="EMBL" id="MCP9290158.1"/>
    </source>
</evidence>
<dbReference type="AlphaFoldDB" id="A0A9X2REC4"/>
<gene>
    <name evidence="1" type="ORF">NM125_01030</name>
</gene>